<feature type="compositionally biased region" description="Basic residues" evidence="1">
    <location>
        <begin position="45"/>
        <end position="64"/>
    </location>
</feature>
<gene>
    <name evidence="2" type="ORF">M441DRAFT_400216</name>
</gene>
<accession>A0A2T3Z9N0</accession>
<feature type="compositionally biased region" description="Basic residues" evidence="1">
    <location>
        <begin position="156"/>
        <end position="169"/>
    </location>
</feature>
<protein>
    <submittedName>
        <fullName evidence="2">Uncharacterized protein</fullName>
    </submittedName>
</protein>
<keyword evidence="3" id="KW-1185">Reference proteome</keyword>
<sequence length="202" mass="22653">MRQSTPWLCASKGRSVVEKPVRVSIRRKMKSDVIVSEVHVVVVRHSRRDNERRGKKINKKRKKGDRGAAGSSLVSLAEAVERGSKESRKRERKRKKSAGYQASRRQMEKWIGRCGRGVAGGVGATGWAEKYRTAGGGIAGVSADRRQDKSRARMQGSKRSRRARRRKEEKRREEKGNQEKSWCRCEVCDDAASGSELALAGC</sequence>
<dbReference type="AlphaFoldDB" id="A0A2T3Z9N0"/>
<name>A0A2T3Z9N0_TRIA4</name>
<reference evidence="2 3" key="1">
    <citation type="submission" date="2016-07" db="EMBL/GenBank/DDBJ databases">
        <title>Multiple horizontal gene transfer events from other fungi enriched the ability of initially mycotrophic Trichoderma (Ascomycota) to feed on dead plant biomass.</title>
        <authorList>
            <consortium name="DOE Joint Genome Institute"/>
            <person name="Aerts A."/>
            <person name="Atanasova L."/>
            <person name="Chenthamara K."/>
            <person name="Zhang J."/>
            <person name="Grujic M."/>
            <person name="Henrissat B."/>
            <person name="Kuo A."/>
            <person name="Salamov A."/>
            <person name="Lipzen A."/>
            <person name="Labutti K."/>
            <person name="Barry K."/>
            <person name="Miao Y."/>
            <person name="Rahimi M.J."/>
            <person name="Shen Q."/>
            <person name="Grigoriev I.V."/>
            <person name="Kubicek C.P."/>
            <person name="Druzhinina I.S."/>
        </authorList>
    </citation>
    <scope>NUCLEOTIDE SEQUENCE [LARGE SCALE GENOMIC DNA]</scope>
    <source>
        <strain evidence="2 3">CBS 433.97</strain>
    </source>
</reference>
<evidence type="ECO:0000313" key="3">
    <source>
        <dbReference type="Proteomes" id="UP000240493"/>
    </source>
</evidence>
<dbReference type="EMBL" id="KZ679261">
    <property type="protein sequence ID" value="PTB41519.1"/>
    <property type="molecule type" value="Genomic_DNA"/>
</dbReference>
<evidence type="ECO:0000256" key="1">
    <source>
        <dbReference type="SAM" id="MobiDB-lite"/>
    </source>
</evidence>
<organism evidence="2 3">
    <name type="scientific">Trichoderma asperellum (strain ATCC 204424 / CBS 433.97 / NBRC 101777)</name>
    <dbReference type="NCBI Taxonomy" id="1042311"/>
    <lineage>
        <taxon>Eukaryota</taxon>
        <taxon>Fungi</taxon>
        <taxon>Dikarya</taxon>
        <taxon>Ascomycota</taxon>
        <taxon>Pezizomycotina</taxon>
        <taxon>Sordariomycetes</taxon>
        <taxon>Hypocreomycetidae</taxon>
        <taxon>Hypocreales</taxon>
        <taxon>Hypocreaceae</taxon>
        <taxon>Trichoderma</taxon>
    </lineage>
</organism>
<feature type="region of interest" description="Disordered" evidence="1">
    <location>
        <begin position="134"/>
        <end position="181"/>
    </location>
</feature>
<dbReference type="Proteomes" id="UP000240493">
    <property type="component" value="Unassembled WGS sequence"/>
</dbReference>
<feature type="compositionally biased region" description="Basic and acidic residues" evidence="1">
    <location>
        <begin position="170"/>
        <end position="181"/>
    </location>
</feature>
<evidence type="ECO:0000313" key="2">
    <source>
        <dbReference type="EMBL" id="PTB41519.1"/>
    </source>
</evidence>
<feature type="region of interest" description="Disordered" evidence="1">
    <location>
        <begin position="45"/>
        <end position="105"/>
    </location>
</feature>
<feature type="compositionally biased region" description="Basic and acidic residues" evidence="1">
    <location>
        <begin position="79"/>
        <end position="89"/>
    </location>
</feature>
<proteinExistence type="predicted"/>